<dbReference type="Bgee" id="ENSXETG00000011266">
    <property type="expression patterns" value="Expressed in mesonephros and 15 other cell types or tissues"/>
</dbReference>
<gene>
    <name evidence="25" type="primary">pck1</name>
</gene>
<feature type="signal peptide" evidence="22">
    <location>
        <begin position="1"/>
        <end position="20"/>
    </location>
</feature>
<dbReference type="NCBIfam" id="NF003253">
    <property type="entry name" value="PRK04210.1"/>
    <property type="match status" value="1"/>
</dbReference>
<keyword evidence="7" id="KW-0312">Gluconeogenesis</keyword>
<evidence type="ECO:0000256" key="1">
    <source>
        <dbReference type="ARBA" id="ARBA00001936"/>
    </source>
</evidence>
<evidence type="ECO:0000256" key="12">
    <source>
        <dbReference type="ARBA" id="ARBA00022741"/>
    </source>
</evidence>
<evidence type="ECO:0000256" key="10">
    <source>
        <dbReference type="ARBA" id="ARBA00022679"/>
    </source>
</evidence>
<evidence type="ECO:0000256" key="8">
    <source>
        <dbReference type="ARBA" id="ARBA00022490"/>
    </source>
</evidence>
<dbReference type="Gene3D" id="3.90.228.20">
    <property type="match status" value="2"/>
</dbReference>
<dbReference type="HAMAP" id="MF_00452">
    <property type="entry name" value="PEPCK_GTP"/>
    <property type="match status" value="1"/>
</dbReference>
<comment type="subcellular location">
    <subcellularLocation>
        <location evidence="2">Cytoplasm</location>
    </subcellularLocation>
</comment>
<dbReference type="Xenbase" id="XB-GENE-1009230">
    <property type="gene designation" value="pck1"/>
</dbReference>
<evidence type="ECO:0000256" key="9">
    <source>
        <dbReference type="ARBA" id="ARBA00022553"/>
    </source>
</evidence>
<feature type="domain" description="Phosphoenolpyruvate carboxykinase C-terminal P-loop" evidence="23">
    <location>
        <begin position="267"/>
        <end position="625"/>
    </location>
</feature>
<protein>
    <recommendedName>
        <fullName evidence="18">Phosphoenolpyruvate carboxykinase, cytosolic [GTP]</fullName>
        <ecNumber evidence="6">4.1.1.32</ecNumber>
    </recommendedName>
    <alternativeName>
        <fullName evidence="19">Serine-protein kinase PCK1</fullName>
    </alternativeName>
</protein>
<dbReference type="UniPathway" id="UPA00138"/>
<dbReference type="AlphaFoldDB" id="A0A803JZR8"/>
<dbReference type="SUPFAM" id="SSF68923">
    <property type="entry name" value="PEP carboxykinase N-terminal domain"/>
    <property type="match status" value="1"/>
</dbReference>
<comment type="similarity">
    <text evidence="4">Belongs to the phosphoenolpyruvate carboxykinase [GTP] family.</text>
</comment>
<name>A0A803JZR8_XENTR</name>
<keyword evidence="12" id="KW-0547">Nucleotide-binding</keyword>
<dbReference type="PANTHER" id="PTHR11561:SF18">
    <property type="entry name" value="PHOSPHOENOLPYRUVATE CARBOXYKINASE, CYTOSOLIC [GTP]"/>
    <property type="match status" value="1"/>
</dbReference>
<evidence type="ECO:0000256" key="7">
    <source>
        <dbReference type="ARBA" id="ARBA00022432"/>
    </source>
</evidence>
<evidence type="ECO:0000256" key="16">
    <source>
        <dbReference type="ARBA" id="ARBA00023211"/>
    </source>
</evidence>
<proteinExistence type="inferred from homology"/>
<evidence type="ECO:0000256" key="17">
    <source>
        <dbReference type="ARBA" id="ARBA00023239"/>
    </source>
</evidence>
<dbReference type="GO" id="GO:0005525">
    <property type="term" value="F:GTP binding"/>
    <property type="evidence" value="ECO:0007669"/>
    <property type="project" value="UniProtKB-KW"/>
</dbReference>
<dbReference type="InterPro" id="IPR035077">
    <property type="entry name" value="PEP_carboxykinase_GTP_C"/>
</dbReference>
<reference evidence="25" key="2">
    <citation type="submission" date="2021-03" db="UniProtKB">
        <authorList>
            <consortium name="Ensembl"/>
        </authorList>
    </citation>
    <scope>IDENTIFICATION</scope>
</reference>
<evidence type="ECO:0000256" key="15">
    <source>
        <dbReference type="ARBA" id="ARBA00023134"/>
    </source>
</evidence>
<dbReference type="InterPro" id="IPR008210">
    <property type="entry name" value="PEP_carboxykinase_N"/>
</dbReference>
<sequence length="629" mass="69725">MPYCLHLVLLHLVLLSPSCPTVSILLYCLHLALLSPSCPTVSILSYCLHLALLSPSCPTVSILSYCLHHALLSPSCSIVSILSYCLHHSLLSSSCPTVPILSYCLHLALLSPPCPTVPILSYCLHLALLSPPCPTVSIIPYCPHLVLLSPSCSIVSTLSYCLHHSLLSPSCLTVSILLYCLHLALLSPSCPTVSIFPYLSHITNFCLLLLEPLVNNWPCNPEQTLIAHIPEQREIISFGSGYGGNSLLGKKCFALRIASRIAKEEGWLAEHMLILGITNPEGEKKYFAAAFPSACGKTNLAMMKPSVPGWKIECVGDDIAWMKFDEHGNLRAINPENGFFGVAPGTSAKTNPYAMETIRNNTVFTNVGETSDGGIYWEGINESLDPGVTLTSWKNKEWTPEDGEPCAHPNSRFCTPASQCPIIDPEWESQEGVPIEGIIFGGRRPTGVPLVYEALNWQHGVFVGSAMRSEATAAAEHKGKVIMHDPFAMRPFFGYNFGKYLAHWLSMEHLPSTKMPKIFHVNWFRKDKEGNFLWPGYGENIRVLEWMFKRINGEDCAKETPIGYIPAEGALNLKGLGDVNVEELFELSKEFWEDEVKDIKKYLDDQVNADLPYEIERELSALEERLKQL</sequence>
<dbReference type="GO" id="GO:0005737">
    <property type="term" value="C:cytoplasm"/>
    <property type="evidence" value="ECO:0007669"/>
    <property type="project" value="UniProtKB-SubCell"/>
</dbReference>
<dbReference type="GO" id="GO:0016301">
    <property type="term" value="F:kinase activity"/>
    <property type="evidence" value="ECO:0007669"/>
    <property type="project" value="UniProtKB-KW"/>
</dbReference>
<keyword evidence="15" id="KW-0342">GTP-binding</keyword>
<dbReference type="InterPro" id="IPR008209">
    <property type="entry name" value="PEP_carboxykinase_GTP"/>
</dbReference>
<evidence type="ECO:0000313" key="25">
    <source>
        <dbReference type="Ensembl" id="ENSXETP00000113529"/>
    </source>
</evidence>
<dbReference type="InterPro" id="IPR018091">
    <property type="entry name" value="PEP_carboxykin_GTP_CS"/>
</dbReference>
<dbReference type="InterPro" id="IPR013035">
    <property type="entry name" value="PEP_carboxykinase_C"/>
</dbReference>
<dbReference type="SUPFAM" id="SSF53795">
    <property type="entry name" value="PEP carboxykinase-like"/>
    <property type="match status" value="1"/>
</dbReference>
<dbReference type="PANTHER" id="PTHR11561">
    <property type="entry name" value="PHOSPHOENOLPYRUVATE CARBOXYKINASE"/>
    <property type="match status" value="1"/>
</dbReference>
<keyword evidence="10" id="KW-0808">Transferase</keyword>
<dbReference type="CDD" id="cd00819">
    <property type="entry name" value="PEPCK_GTP"/>
    <property type="match status" value="1"/>
</dbReference>
<dbReference type="FunFam" id="2.170.8.10:FF:000006">
    <property type="entry name" value="Phosphoenolpyruvate carboxykinase, cytosolic [GTP]"/>
    <property type="match status" value="1"/>
</dbReference>
<evidence type="ECO:0000256" key="21">
    <source>
        <dbReference type="ARBA" id="ARBA00049257"/>
    </source>
</evidence>
<keyword evidence="16" id="KW-0464">Manganese</keyword>
<dbReference type="GO" id="GO:0043648">
    <property type="term" value="P:dicarboxylic acid metabolic process"/>
    <property type="evidence" value="ECO:0007669"/>
    <property type="project" value="UniProtKB-ARBA"/>
</dbReference>
<dbReference type="Ensembl" id="ENSXETT00000110365">
    <property type="protein sequence ID" value="ENSXETP00000113529"/>
    <property type="gene ID" value="ENSXETG00000011266"/>
</dbReference>
<dbReference type="GO" id="GO:0004613">
    <property type="term" value="F:phosphoenolpyruvate carboxykinase (GTP) activity"/>
    <property type="evidence" value="ECO:0007669"/>
    <property type="project" value="UniProtKB-EC"/>
</dbReference>
<comment type="subunit">
    <text evidence="5">Monomer.</text>
</comment>
<comment type="catalytic activity">
    <reaction evidence="21">
        <text>L-seryl-[protein] + GTP = O-phospho-L-seryl-[protein] + GDP + H(+)</text>
        <dbReference type="Rhea" id="RHEA:64020"/>
        <dbReference type="Rhea" id="RHEA-COMP:9863"/>
        <dbReference type="Rhea" id="RHEA-COMP:11604"/>
        <dbReference type="ChEBI" id="CHEBI:15378"/>
        <dbReference type="ChEBI" id="CHEBI:29999"/>
        <dbReference type="ChEBI" id="CHEBI:37565"/>
        <dbReference type="ChEBI" id="CHEBI:58189"/>
        <dbReference type="ChEBI" id="CHEBI:83421"/>
    </reaction>
    <physiologicalReaction direction="left-to-right" evidence="21">
        <dbReference type="Rhea" id="RHEA:64021"/>
    </physiologicalReaction>
</comment>
<reference evidence="25" key="1">
    <citation type="journal article" date="2010" name="Science">
        <title>The genome of the Western clawed frog Xenopus tropicalis.</title>
        <authorList>
            <person name="Hellsten U."/>
            <person name="Harland R.M."/>
            <person name="Gilchrist M.J."/>
            <person name="Hendrix D."/>
            <person name="Jurka J."/>
            <person name="Kapitonov V."/>
            <person name="Ovcharenko I."/>
            <person name="Putnam N.H."/>
            <person name="Shu S."/>
            <person name="Taher L."/>
            <person name="Blitz I.L."/>
            <person name="Blumberg B."/>
            <person name="Dichmann D.S."/>
            <person name="Dubchak I."/>
            <person name="Amaya E."/>
            <person name="Detter J.C."/>
            <person name="Fletcher R."/>
            <person name="Gerhard D.S."/>
            <person name="Goodstein D."/>
            <person name="Graves T."/>
            <person name="Grigoriev I.V."/>
            <person name="Grimwood J."/>
            <person name="Kawashima T."/>
            <person name="Lindquist E."/>
            <person name="Lucas S.M."/>
            <person name="Mead P.E."/>
            <person name="Mitros T."/>
            <person name="Ogino H."/>
            <person name="Ohta Y."/>
            <person name="Poliakov A.V."/>
            <person name="Pollet N."/>
            <person name="Robert J."/>
            <person name="Salamov A."/>
            <person name="Sater A.K."/>
            <person name="Schmutz J."/>
            <person name="Terry A."/>
            <person name="Vize P.D."/>
            <person name="Warren W.C."/>
            <person name="Wells D."/>
            <person name="Wills A."/>
            <person name="Wilson R.K."/>
            <person name="Zimmerman L.B."/>
            <person name="Zorn A.M."/>
            <person name="Grainger R."/>
            <person name="Grammer T."/>
            <person name="Khokha M.K."/>
            <person name="Richardson P.M."/>
            <person name="Rokhsar D.S."/>
        </authorList>
    </citation>
    <scope>NUCLEOTIDE SEQUENCE [LARGE SCALE GENOMIC DNA]</scope>
    <source>
        <strain evidence="25">Nigerian</strain>
    </source>
</reference>
<evidence type="ECO:0000256" key="22">
    <source>
        <dbReference type="SAM" id="SignalP"/>
    </source>
</evidence>
<dbReference type="PROSITE" id="PS00505">
    <property type="entry name" value="PEPCK_GTP"/>
    <property type="match status" value="1"/>
</dbReference>
<evidence type="ECO:0000256" key="18">
    <source>
        <dbReference type="ARBA" id="ARBA00040372"/>
    </source>
</evidence>
<evidence type="ECO:0000256" key="6">
    <source>
        <dbReference type="ARBA" id="ARBA00012306"/>
    </source>
</evidence>
<comment type="catalytic activity">
    <reaction evidence="20">
        <text>oxaloacetate + GTP = phosphoenolpyruvate + GDP + CO2</text>
        <dbReference type="Rhea" id="RHEA:10388"/>
        <dbReference type="ChEBI" id="CHEBI:16452"/>
        <dbReference type="ChEBI" id="CHEBI:16526"/>
        <dbReference type="ChEBI" id="CHEBI:37565"/>
        <dbReference type="ChEBI" id="CHEBI:58189"/>
        <dbReference type="ChEBI" id="CHEBI:58702"/>
        <dbReference type="EC" id="4.1.1.32"/>
    </reaction>
    <physiologicalReaction direction="left-to-right" evidence="20">
        <dbReference type="Rhea" id="RHEA:10389"/>
    </physiologicalReaction>
    <physiologicalReaction direction="right-to-left" evidence="20">
        <dbReference type="Rhea" id="RHEA:10390"/>
    </physiologicalReaction>
</comment>
<keyword evidence="9" id="KW-0597">Phosphoprotein</keyword>
<keyword evidence="8" id="KW-0963">Cytoplasm</keyword>
<evidence type="ECO:0000259" key="24">
    <source>
        <dbReference type="Pfam" id="PF17297"/>
    </source>
</evidence>
<comment type="cofactor">
    <cofactor evidence="1">
        <name>Mn(2+)</name>
        <dbReference type="ChEBI" id="CHEBI:29035"/>
    </cofactor>
</comment>
<keyword evidence="22" id="KW-0732">Signal</keyword>
<evidence type="ECO:0000256" key="13">
    <source>
        <dbReference type="ARBA" id="ARBA00022777"/>
    </source>
</evidence>
<feature type="domain" description="Phosphoenolpyruvate carboxykinase GTP-utilising N-terminal" evidence="24">
    <location>
        <begin position="215"/>
        <end position="263"/>
    </location>
</feature>
<accession>A0A803JZR8</accession>
<keyword evidence="13" id="KW-0418">Kinase</keyword>
<keyword evidence="14" id="KW-0210">Decarboxylase</keyword>
<evidence type="ECO:0000256" key="14">
    <source>
        <dbReference type="ARBA" id="ARBA00022793"/>
    </source>
</evidence>
<dbReference type="InterPro" id="IPR035078">
    <property type="entry name" value="PEP_carboxykinase_GTP_N"/>
</dbReference>
<dbReference type="FunFam" id="3.90.228.20:FF:000005">
    <property type="entry name" value="Phosphoenolpyruvate carboxykinase [GTP], mitochondrial"/>
    <property type="match status" value="1"/>
</dbReference>
<feature type="chain" id="PRO_5031091208" description="Phosphoenolpyruvate carboxykinase, cytosolic [GTP]" evidence="22">
    <location>
        <begin position="21"/>
        <end position="629"/>
    </location>
</feature>
<evidence type="ECO:0000256" key="5">
    <source>
        <dbReference type="ARBA" id="ARBA00011245"/>
    </source>
</evidence>
<keyword evidence="11" id="KW-0479">Metal-binding</keyword>
<dbReference type="GeneTree" id="ENSGT00390000001912"/>
<dbReference type="InParanoid" id="A0A803JZR8"/>
<evidence type="ECO:0000256" key="2">
    <source>
        <dbReference type="ARBA" id="ARBA00004496"/>
    </source>
</evidence>
<evidence type="ECO:0000256" key="19">
    <source>
        <dbReference type="ARBA" id="ARBA00042054"/>
    </source>
</evidence>
<dbReference type="GO" id="GO:0046872">
    <property type="term" value="F:metal ion binding"/>
    <property type="evidence" value="ECO:0007669"/>
    <property type="project" value="UniProtKB-KW"/>
</dbReference>
<dbReference type="Gene3D" id="3.40.449.10">
    <property type="entry name" value="Phosphoenolpyruvate Carboxykinase, domain 1"/>
    <property type="match status" value="1"/>
</dbReference>
<dbReference type="Pfam" id="PF17297">
    <property type="entry name" value="PEPCK_N"/>
    <property type="match status" value="1"/>
</dbReference>
<comment type="pathway">
    <text evidence="3">Carbohydrate biosynthesis; gluconeogenesis.</text>
</comment>
<evidence type="ECO:0000256" key="20">
    <source>
        <dbReference type="ARBA" id="ARBA00047291"/>
    </source>
</evidence>
<dbReference type="GO" id="GO:0006094">
    <property type="term" value="P:gluconeogenesis"/>
    <property type="evidence" value="ECO:0007669"/>
    <property type="project" value="UniProtKB-UniPathway"/>
</dbReference>
<keyword evidence="17" id="KW-0456">Lyase</keyword>
<dbReference type="Pfam" id="PF00821">
    <property type="entry name" value="PEPCK_GTP"/>
    <property type="match status" value="1"/>
</dbReference>
<dbReference type="EC" id="4.1.1.32" evidence="6"/>
<organism evidence="25">
    <name type="scientific">Xenopus tropicalis</name>
    <name type="common">Western clawed frog</name>
    <name type="synonym">Silurana tropicalis</name>
    <dbReference type="NCBI Taxonomy" id="8364"/>
    <lineage>
        <taxon>Eukaryota</taxon>
        <taxon>Metazoa</taxon>
        <taxon>Chordata</taxon>
        <taxon>Craniata</taxon>
        <taxon>Vertebrata</taxon>
        <taxon>Euteleostomi</taxon>
        <taxon>Amphibia</taxon>
        <taxon>Batrachia</taxon>
        <taxon>Anura</taxon>
        <taxon>Pipoidea</taxon>
        <taxon>Pipidae</taxon>
        <taxon>Xenopodinae</taxon>
        <taxon>Xenopus</taxon>
        <taxon>Silurana</taxon>
    </lineage>
</organism>
<evidence type="ECO:0000256" key="11">
    <source>
        <dbReference type="ARBA" id="ARBA00022723"/>
    </source>
</evidence>
<evidence type="ECO:0000256" key="4">
    <source>
        <dbReference type="ARBA" id="ARBA00005796"/>
    </source>
</evidence>
<evidence type="ECO:0000256" key="3">
    <source>
        <dbReference type="ARBA" id="ARBA00004742"/>
    </source>
</evidence>
<evidence type="ECO:0000259" key="23">
    <source>
        <dbReference type="Pfam" id="PF00821"/>
    </source>
</evidence>